<dbReference type="VEuPathDB" id="FungiDB:EYZ11_012730"/>
<dbReference type="AlphaFoldDB" id="A0A4V3UML8"/>
<name>A0A4V3UML8_9EURO</name>
<proteinExistence type="predicted"/>
<gene>
    <name evidence="1" type="ORF">EYZ11_012730</name>
</gene>
<comment type="caution">
    <text evidence="1">The sequence shown here is derived from an EMBL/GenBank/DDBJ whole genome shotgun (WGS) entry which is preliminary data.</text>
</comment>
<evidence type="ECO:0000313" key="2">
    <source>
        <dbReference type="Proteomes" id="UP000308092"/>
    </source>
</evidence>
<evidence type="ECO:0000313" key="1">
    <source>
        <dbReference type="EMBL" id="THC87824.1"/>
    </source>
</evidence>
<dbReference type="Proteomes" id="UP000308092">
    <property type="component" value="Unassembled WGS sequence"/>
</dbReference>
<reference evidence="1 2" key="1">
    <citation type="submission" date="2019-03" db="EMBL/GenBank/DDBJ databases">
        <title>The genome sequence of a newly discovered highly antifungal drug resistant Aspergillus species, Aspergillus tanneri NIH 1004.</title>
        <authorList>
            <person name="Mounaud S."/>
            <person name="Singh I."/>
            <person name="Joardar V."/>
            <person name="Pakala S."/>
            <person name="Pakala S."/>
            <person name="Venepally P."/>
            <person name="Hoover J."/>
            <person name="Nierman W."/>
            <person name="Chung J."/>
            <person name="Losada L."/>
        </authorList>
    </citation>
    <scope>NUCLEOTIDE SEQUENCE [LARGE SCALE GENOMIC DNA]</scope>
    <source>
        <strain evidence="1 2">NIH1004</strain>
    </source>
</reference>
<organism evidence="1 2">
    <name type="scientific">Aspergillus tanneri</name>
    <dbReference type="NCBI Taxonomy" id="1220188"/>
    <lineage>
        <taxon>Eukaryota</taxon>
        <taxon>Fungi</taxon>
        <taxon>Dikarya</taxon>
        <taxon>Ascomycota</taxon>
        <taxon>Pezizomycotina</taxon>
        <taxon>Eurotiomycetes</taxon>
        <taxon>Eurotiomycetidae</taxon>
        <taxon>Eurotiales</taxon>
        <taxon>Aspergillaceae</taxon>
        <taxon>Aspergillus</taxon>
        <taxon>Aspergillus subgen. Circumdati</taxon>
    </lineage>
</organism>
<accession>A0A4V3UML8</accession>
<dbReference type="EMBL" id="SOSA01001028">
    <property type="protein sequence ID" value="THC87824.1"/>
    <property type="molecule type" value="Genomic_DNA"/>
</dbReference>
<sequence>MDKPTREHAQDIKTLLRYYLRSTVNEDRSHGEAVSNVNLVDSHWISAAFKQKDPLARWTWSSTSGSTGAGDPDVLVIVLGAVDPLVWAALSQLDTYYPEVVVGAFRDVFGEVLNGGSLLYLSDQFNYRIQEGLGHALWRAV</sequence>
<keyword evidence="2" id="KW-1185">Reference proteome</keyword>
<protein>
    <submittedName>
        <fullName evidence="1">Uncharacterized protein</fullName>
    </submittedName>
</protein>